<dbReference type="GO" id="GO:0016887">
    <property type="term" value="F:ATP hydrolysis activity"/>
    <property type="evidence" value="ECO:0007669"/>
    <property type="project" value="InterPro"/>
</dbReference>
<reference evidence="7" key="1">
    <citation type="book" date="2010" name="EXTREMOPHILES" publisher="0:0-0">
        <title>Complete genome sequences of ten hyperthermophilic archaea reveal their metabolic capabilities and possible ecological roles.</title>
        <editorList>
            <person name="?"/>
        </editorList>
        <authorList>
            <person name="Ravin N.V."/>
            <person name="Mardanov A.V."/>
            <person name="Bonch-Osmolovskaya E.A."/>
            <person name="Skryabin K.G."/>
        </authorList>
    </citation>
    <scope>NUCLEOTIDE SEQUENCE [LARGE SCALE GENOMIC DNA]</scope>
    <source>
        <strain evidence="7">1505</strain>
    </source>
</reference>
<evidence type="ECO:0000256" key="4">
    <source>
        <dbReference type="ARBA" id="ARBA00022840"/>
    </source>
</evidence>
<dbReference type="GO" id="GO:0005524">
    <property type="term" value="F:ATP binding"/>
    <property type="evidence" value="ECO:0007669"/>
    <property type="project" value="UniProtKB-KW"/>
</dbReference>
<keyword evidence="2" id="KW-0813">Transport</keyword>
<dbReference type="PANTHER" id="PTHR42734:SF5">
    <property type="entry name" value="IRON TRANSPORT SYSTEM ATP-BINDING PROTEIN HI_0361-RELATED"/>
    <property type="match status" value="1"/>
</dbReference>
<keyword evidence="4 6" id="KW-0067">ATP-binding</keyword>
<dbReference type="InterPro" id="IPR003439">
    <property type="entry name" value="ABC_transporter-like_ATP-bd"/>
</dbReference>
<dbReference type="KEGG" id="tcb:TCARB_1390"/>
<dbReference type="PROSITE" id="PS50893">
    <property type="entry name" value="ABC_TRANSPORTER_2"/>
    <property type="match status" value="1"/>
</dbReference>
<evidence type="ECO:0000313" key="7">
    <source>
        <dbReference type="Proteomes" id="UP000266720"/>
    </source>
</evidence>
<proteinExistence type="inferred from homology"/>
<dbReference type="PANTHER" id="PTHR42734">
    <property type="entry name" value="METAL TRANSPORT SYSTEM ATP-BINDING PROTEIN TM_0124-RELATED"/>
    <property type="match status" value="1"/>
</dbReference>
<dbReference type="InterPro" id="IPR003593">
    <property type="entry name" value="AAA+_ATPase"/>
</dbReference>
<dbReference type="InterPro" id="IPR027417">
    <property type="entry name" value="P-loop_NTPase"/>
</dbReference>
<dbReference type="EMBL" id="CP007493">
    <property type="protein sequence ID" value="AJB42436.1"/>
    <property type="molecule type" value="Genomic_DNA"/>
</dbReference>
<dbReference type="SMART" id="SM00382">
    <property type="entry name" value="AAA"/>
    <property type="match status" value="1"/>
</dbReference>
<dbReference type="InterPro" id="IPR050153">
    <property type="entry name" value="Metal_Ion_Import_ABC"/>
</dbReference>
<gene>
    <name evidence="6" type="ORF">TCARB_1390</name>
</gene>
<evidence type="ECO:0000259" key="5">
    <source>
        <dbReference type="PROSITE" id="PS50893"/>
    </source>
</evidence>
<dbReference type="PROSITE" id="PS00211">
    <property type="entry name" value="ABC_TRANSPORTER_1"/>
    <property type="match status" value="1"/>
</dbReference>
<evidence type="ECO:0000313" key="6">
    <source>
        <dbReference type="EMBL" id="AJB42436.1"/>
    </source>
</evidence>
<dbReference type="RefSeq" id="WP_020962001.1">
    <property type="nucleotide sequence ID" value="NZ_CP007493.1"/>
</dbReference>
<evidence type="ECO:0000256" key="3">
    <source>
        <dbReference type="ARBA" id="ARBA00022741"/>
    </source>
</evidence>
<dbReference type="Pfam" id="PF00005">
    <property type="entry name" value="ABC_tran"/>
    <property type="match status" value="1"/>
</dbReference>
<dbReference type="AlphaFoldDB" id="A0A3G1A692"/>
<dbReference type="InterPro" id="IPR017871">
    <property type="entry name" value="ABC_transporter-like_CS"/>
</dbReference>
<dbReference type="STRING" id="697581.TCARB_1390"/>
<keyword evidence="3" id="KW-0547">Nucleotide-binding</keyword>
<comment type="similarity">
    <text evidence="1">Belongs to the ABC transporter superfamily.</text>
</comment>
<dbReference type="GeneID" id="16572954"/>
<evidence type="ECO:0000256" key="1">
    <source>
        <dbReference type="ARBA" id="ARBA00005417"/>
    </source>
</evidence>
<name>A0A3G1A692_9CREN</name>
<sequence>MSNVHSPSLVVENVTFHYDEDDKILENENLAVHGPGLVTILGPNGSGKTTFFKVILGLLKPQTGKIFLNGEEVTGNPVKAGRHAALVPQLTAVRRDLPVTGAEIIEFVLRSRRQCSGKSCKEKLRELVEIVGAENYYKKKLSEMSGGQLQRILIARALATGSSILLLDEPFSGIDPGGREYIVDFLRKTSREKLILLTTHDPVLTINSSKMIVIFNKGVKAYGSPDQIFTLDLLRKAYGSSVLMIERCLHVVG</sequence>
<organism evidence="6 7">
    <name type="scientific">Thermofilum adornatum 1505</name>
    <dbReference type="NCBI Taxonomy" id="697581"/>
    <lineage>
        <taxon>Archaea</taxon>
        <taxon>Thermoproteota</taxon>
        <taxon>Thermoprotei</taxon>
        <taxon>Thermofilales</taxon>
        <taxon>Thermofilaceae</taxon>
        <taxon>Thermofilum</taxon>
    </lineage>
</organism>
<evidence type="ECO:0000256" key="2">
    <source>
        <dbReference type="ARBA" id="ARBA00022448"/>
    </source>
</evidence>
<feature type="domain" description="ABC transporter" evidence="5">
    <location>
        <begin position="9"/>
        <end position="241"/>
    </location>
</feature>
<dbReference type="Proteomes" id="UP000266720">
    <property type="component" value="Chromosome"/>
</dbReference>
<accession>A0A3G1A692</accession>
<protein>
    <submittedName>
        <fullName evidence="6">Zinc ABC transporter, ATP-binding protein ZnuC</fullName>
    </submittedName>
</protein>
<dbReference type="Gene3D" id="3.40.50.300">
    <property type="entry name" value="P-loop containing nucleotide triphosphate hydrolases"/>
    <property type="match status" value="1"/>
</dbReference>
<dbReference type="SUPFAM" id="SSF52540">
    <property type="entry name" value="P-loop containing nucleoside triphosphate hydrolases"/>
    <property type="match status" value="1"/>
</dbReference>